<keyword evidence="4" id="KW-1185">Reference proteome</keyword>
<feature type="transmembrane region" description="Helical" evidence="2">
    <location>
        <begin position="56"/>
        <end position="79"/>
    </location>
</feature>
<proteinExistence type="predicted"/>
<feature type="transmembrane region" description="Helical" evidence="2">
    <location>
        <begin position="159"/>
        <end position="178"/>
    </location>
</feature>
<feature type="transmembrane region" description="Helical" evidence="2">
    <location>
        <begin position="85"/>
        <end position="108"/>
    </location>
</feature>
<dbReference type="RefSeq" id="WP_246442663.1">
    <property type="nucleotide sequence ID" value="NZ_BAAALP010000009.1"/>
</dbReference>
<organism evidence="3 4">
    <name type="scientific">Actinomadura namibiensis</name>
    <dbReference type="NCBI Taxonomy" id="182080"/>
    <lineage>
        <taxon>Bacteria</taxon>
        <taxon>Bacillati</taxon>
        <taxon>Actinomycetota</taxon>
        <taxon>Actinomycetes</taxon>
        <taxon>Streptosporangiales</taxon>
        <taxon>Thermomonosporaceae</taxon>
        <taxon>Actinomadura</taxon>
    </lineage>
</organism>
<feature type="transmembrane region" description="Helical" evidence="2">
    <location>
        <begin position="15"/>
        <end position="35"/>
    </location>
</feature>
<keyword evidence="2" id="KW-0812">Transmembrane</keyword>
<protein>
    <recommendedName>
        <fullName evidence="5">Integral membrane protein</fullName>
    </recommendedName>
</protein>
<evidence type="ECO:0000313" key="3">
    <source>
        <dbReference type="EMBL" id="MBA8951195.1"/>
    </source>
</evidence>
<dbReference type="Proteomes" id="UP000572680">
    <property type="component" value="Unassembled WGS sequence"/>
</dbReference>
<dbReference type="EMBL" id="JACJIA010000003">
    <property type="protein sequence ID" value="MBA8951195.1"/>
    <property type="molecule type" value="Genomic_DNA"/>
</dbReference>
<feature type="transmembrane region" description="Helical" evidence="2">
    <location>
        <begin position="185"/>
        <end position="203"/>
    </location>
</feature>
<dbReference type="AlphaFoldDB" id="A0A7W3LNC6"/>
<feature type="compositionally biased region" description="Gly residues" evidence="1">
    <location>
        <begin position="284"/>
        <end position="293"/>
    </location>
</feature>
<keyword evidence="2" id="KW-1133">Transmembrane helix</keyword>
<gene>
    <name evidence="3" type="ORF">HNR61_002826</name>
</gene>
<accession>A0A7W3LNC6</accession>
<keyword evidence="2" id="KW-0472">Membrane</keyword>
<feature type="compositionally biased region" description="Basic and acidic residues" evidence="1">
    <location>
        <begin position="267"/>
        <end position="280"/>
    </location>
</feature>
<evidence type="ECO:0000256" key="2">
    <source>
        <dbReference type="SAM" id="Phobius"/>
    </source>
</evidence>
<evidence type="ECO:0000256" key="1">
    <source>
        <dbReference type="SAM" id="MobiDB-lite"/>
    </source>
</evidence>
<feature type="region of interest" description="Disordered" evidence="1">
    <location>
        <begin position="256"/>
        <end position="293"/>
    </location>
</feature>
<comment type="caution">
    <text evidence="3">The sequence shown here is derived from an EMBL/GenBank/DDBJ whole genome shotgun (WGS) entry which is preliminary data.</text>
</comment>
<reference evidence="3 4" key="1">
    <citation type="submission" date="2020-08" db="EMBL/GenBank/DDBJ databases">
        <title>Genomic Encyclopedia of Type Strains, Phase IV (KMG-IV): sequencing the most valuable type-strain genomes for metagenomic binning, comparative biology and taxonomic classification.</title>
        <authorList>
            <person name="Goeker M."/>
        </authorList>
    </citation>
    <scope>NUCLEOTIDE SEQUENCE [LARGE SCALE GENOMIC DNA]</scope>
    <source>
        <strain evidence="3 4">DSM 44197</strain>
    </source>
</reference>
<evidence type="ECO:0000313" key="4">
    <source>
        <dbReference type="Proteomes" id="UP000572680"/>
    </source>
</evidence>
<name>A0A7W3LNC6_ACTNM</name>
<evidence type="ECO:0008006" key="5">
    <source>
        <dbReference type="Google" id="ProtNLM"/>
    </source>
</evidence>
<feature type="transmembrane region" description="Helical" evidence="2">
    <location>
        <begin position="120"/>
        <end position="139"/>
    </location>
</feature>
<sequence>MGDFFHTRIVETGRLPLFFFFVAFIATFVLTRINVRLIRADAKWWFKNVKAGDVHIHHVVFGVILMLVGGVLGIAAPALADNLTVASAALFGVGAALVLDEFALILHLEDVYWTERGRTSVDAVFVALALTGLLLLGIRPVGFEDLSTESAEFGRAVGIGIYVTTLVANLVLAVVVLLKGKIWTGLIGLFVPFLLWLGAVRLARPSSPWARWRYRPGSYRYRRAVWREERLRRPLIRAKIWLQEFIAGRHDRLPPVLRPGRHATASRQERVPHASDREDPGVSGPSGGRSGIE</sequence>